<dbReference type="SMART" id="SM00240">
    <property type="entry name" value="FHA"/>
    <property type="match status" value="1"/>
</dbReference>
<dbReference type="AlphaFoldDB" id="A0A8C4QZW8"/>
<dbReference type="PANTHER" id="PTHR23308">
    <property type="entry name" value="NUCLEAR INHIBITOR OF PROTEIN PHOSPHATASE-1"/>
    <property type="match status" value="1"/>
</dbReference>
<evidence type="ECO:0000313" key="2">
    <source>
        <dbReference type="Ensembl" id="ENSEBUP00000022284.1"/>
    </source>
</evidence>
<dbReference type="CDD" id="cd22665">
    <property type="entry name" value="FHA_MDC1"/>
    <property type="match status" value="1"/>
</dbReference>
<keyword evidence="3" id="KW-1185">Reference proteome</keyword>
<dbReference type="SUPFAM" id="SSF49879">
    <property type="entry name" value="SMAD/FHA domain"/>
    <property type="match status" value="1"/>
</dbReference>
<proteinExistence type="predicted"/>
<dbReference type="GeneTree" id="ENSGT01060000250390"/>
<sequence>MNYHNSNRLDCEVMENLEETLVLHSSFCERPPAASRDPLPLAFLRILNGPGFAGKAFPLYEGETFIGRDASCGIHLPTSSMSRRHAAFDVQRCASRLRDLNSLNGTLCGGVRLQPGVSWSIRHGATLRFGDISSQFLLLQSSSDDYFTGDEDVDAATQPLDMLPYMTEDKGLEQTNANDSPGFAVHCGPLRCTNNGETISGGTAAVTTRIKGVTATAISQMNVDGGEGVRSVNGVSNLCMTTRLVLLAGSNDSLSMMGFIFPCCKITSQ</sequence>
<evidence type="ECO:0000259" key="1">
    <source>
        <dbReference type="PROSITE" id="PS50006"/>
    </source>
</evidence>
<evidence type="ECO:0000313" key="3">
    <source>
        <dbReference type="Proteomes" id="UP000694388"/>
    </source>
</evidence>
<dbReference type="InterPro" id="IPR050923">
    <property type="entry name" value="Cell_Proc_Reg/RNA_Proc"/>
</dbReference>
<reference evidence="2" key="2">
    <citation type="submission" date="2025-09" db="UniProtKB">
        <authorList>
            <consortium name="Ensembl"/>
        </authorList>
    </citation>
    <scope>IDENTIFICATION</scope>
</reference>
<name>A0A8C4QZW8_EPTBU</name>
<organism evidence="2 3">
    <name type="scientific">Eptatretus burgeri</name>
    <name type="common">Inshore hagfish</name>
    <dbReference type="NCBI Taxonomy" id="7764"/>
    <lineage>
        <taxon>Eukaryota</taxon>
        <taxon>Metazoa</taxon>
        <taxon>Chordata</taxon>
        <taxon>Craniata</taxon>
        <taxon>Vertebrata</taxon>
        <taxon>Cyclostomata</taxon>
        <taxon>Myxini</taxon>
        <taxon>Myxiniformes</taxon>
        <taxon>Myxinidae</taxon>
        <taxon>Eptatretinae</taxon>
        <taxon>Eptatretus</taxon>
    </lineage>
</organism>
<feature type="domain" description="FHA" evidence="1">
    <location>
        <begin position="64"/>
        <end position="113"/>
    </location>
</feature>
<dbReference type="Ensembl" id="ENSEBUT00000022860.1">
    <property type="protein sequence ID" value="ENSEBUP00000022284.1"/>
    <property type="gene ID" value="ENSEBUG00000013728.1"/>
</dbReference>
<dbReference type="PROSITE" id="PS50006">
    <property type="entry name" value="FHA_DOMAIN"/>
    <property type="match status" value="1"/>
</dbReference>
<dbReference type="Pfam" id="PF00498">
    <property type="entry name" value="FHA"/>
    <property type="match status" value="1"/>
</dbReference>
<dbReference type="InterPro" id="IPR000253">
    <property type="entry name" value="FHA_dom"/>
</dbReference>
<reference evidence="2" key="1">
    <citation type="submission" date="2025-08" db="UniProtKB">
        <authorList>
            <consortium name="Ensembl"/>
        </authorList>
    </citation>
    <scope>IDENTIFICATION</scope>
</reference>
<accession>A0A8C4QZW8</accession>
<dbReference type="Proteomes" id="UP000694388">
    <property type="component" value="Unplaced"/>
</dbReference>
<dbReference type="InterPro" id="IPR008984">
    <property type="entry name" value="SMAD_FHA_dom_sf"/>
</dbReference>
<protein>
    <recommendedName>
        <fullName evidence="1">FHA domain-containing protein</fullName>
    </recommendedName>
</protein>
<dbReference type="Gene3D" id="2.60.200.20">
    <property type="match status" value="1"/>
</dbReference>